<accession>A0A7R9BWH5</accession>
<reference evidence="3" key="1">
    <citation type="submission" date="2020-11" db="EMBL/GenBank/DDBJ databases">
        <authorList>
            <person name="Tran Van P."/>
        </authorList>
    </citation>
    <scope>NUCLEOTIDE SEQUENCE</scope>
</reference>
<dbReference type="AlphaFoldDB" id="A0A7R9BWH5"/>
<evidence type="ECO:0000313" key="4">
    <source>
        <dbReference type="Proteomes" id="UP000678499"/>
    </source>
</evidence>
<dbReference type="EMBL" id="CAJPEX010003126">
    <property type="protein sequence ID" value="CAG0921880.1"/>
    <property type="molecule type" value="Genomic_DNA"/>
</dbReference>
<feature type="compositionally biased region" description="Basic and acidic residues" evidence="1">
    <location>
        <begin position="297"/>
        <end position="312"/>
    </location>
</feature>
<name>A0A7R9BWH5_9CRUS</name>
<protein>
    <submittedName>
        <fullName evidence="3">Uncharacterized protein</fullName>
    </submittedName>
</protein>
<organism evidence="3">
    <name type="scientific">Notodromas monacha</name>
    <dbReference type="NCBI Taxonomy" id="399045"/>
    <lineage>
        <taxon>Eukaryota</taxon>
        <taxon>Metazoa</taxon>
        <taxon>Ecdysozoa</taxon>
        <taxon>Arthropoda</taxon>
        <taxon>Crustacea</taxon>
        <taxon>Oligostraca</taxon>
        <taxon>Ostracoda</taxon>
        <taxon>Podocopa</taxon>
        <taxon>Podocopida</taxon>
        <taxon>Cypridocopina</taxon>
        <taxon>Cypridoidea</taxon>
        <taxon>Cyprididae</taxon>
        <taxon>Notodromas</taxon>
    </lineage>
</organism>
<feature type="transmembrane region" description="Helical" evidence="2">
    <location>
        <begin position="52"/>
        <end position="78"/>
    </location>
</feature>
<feature type="compositionally biased region" description="Polar residues" evidence="1">
    <location>
        <begin position="244"/>
        <end position="256"/>
    </location>
</feature>
<keyword evidence="2" id="KW-0812">Transmembrane</keyword>
<keyword evidence="4" id="KW-1185">Reference proteome</keyword>
<keyword evidence="2" id="KW-1133">Transmembrane helix</keyword>
<feature type="compositionally biased region" description="Low complexity" evidence="1">
    <location>
        <begin position="216"/>
        <end position="230"/>
    </location>
</feature>
<evidence type="ECO:0000313" key="3">
    <source>
        <dbReference type="EMBL" id="CAD7281728.1"/>
    </source>
</evidence>
<feature type="region of interest" description="Disordered" evidence="1">
    <location>
        <begin position="244"/>
        <end position="312"/>
    </location>
</feature>
<dbReference type="EMBL" id="OA885163">
    <property type="protein sequence ID" value="CAD7281728.1"/>
    <property type="molecule type" value="Genomic_DNA"/>
</dbReference>
<feature type="region of interest" description="Disordered" evidence="1">
    <location>
        <begin position="193"/>
        <end position="230"/>
    </location>
</feature>
<feature type="transmembrane region" description="Helical" evidence="2">
    <location>
        <begin position="90"/>
        <end position="112"/>
    </location>
</feature>
<feature type="compositionally biased region" description="Basic and acidic residues" evidence="1">
    <location>
        <begin position="260"/>
        <end position="270"/>
    </location>
</feature>
<sequence length="312" mass="33986">MKIPKSRETFDSAEKHLRAPVLSLKAVEVFGLENCWLCSVHAFFRIAWLLDLLANLIVLFACGLGIYGCTVLPAWIPADLCVILAQVSSYAHMIISFFLLGLLALVALLCVAGDILARIQNLHENTRALTVTIAYAAVLFFVSLAMFASWPVTIWMILAIRTAIEREKRRLVRNRVKGARAIKSRSTVLITAGNKTMAPSGNEENSGSFAVSSPGPKASPNPQAQQQPQPRSTFFIQKARLTSTAGKPNQQQNSFLGASHDGKNLAREASAKSVWVQQQQRKDGNNGSSSGSGLISKDGEPPRQSKESGKKR</sequence>
<evidence type="ECO:0000256" key="2">
    <source>
        <dbReference type="SAM" id="Phobius"/>
    </source>
</evidence>
<gene>
    <name evidence="3" type="ORF">NMOB1V02_LOCUS9365</name>
</gene>
<feature type="compositionally biased region" description="Polar residues" evidence="1">
    <location>
        <begin position="193"/>
        <end position="211"/>
    </location>
</feature>
<evidence type="ECO:0000256" key="1">
    <source>
        <dbReference type="SAM" id="MobiDB-lite"/>
    </source>
</evidence>
<proteinExistence type="predicted"/>
<keyword evidence="2" id="KW-0472">Membrane</keyword>
<dbReference type="Proteomes" id="UP000678499">
    <property type="component" value="Unassembled WGS sequence"/>
</dbReference>
<feature type="transmembrane region" description="Helical" evidence="2">
    <location>
        <begin position="133"/>
        <end position="158"/>
    </location>
</feature>